<proteinExistence type="inferred from homology"/>
<reference evidence="5 6" key="1">
    <citation type="submission" date="2018-06" db="EMBL/GenBank/DDBJ databases">
        <authorList>
            <consortium name="Pathogen Informatics"/>
            <person name="Doyle S."/>
        </authorList>
    </citation>
    <scope>NUCLEOTIDE SEQUENCE [LARGE SCALE GENOMIC DNA]</scope>
    <source>
        <strain evidence="5 6">NCTC10343</strain>
    </source>
</reference>
<dbReference type="RefSeq" id="WP_019687269.1">
    <property type="nucleotide sequence ID" value="NZ_CP036496.1"/>
</dbReference>
<protein>
    <submittedName>
        <fullName evidence="5">Transcriptional regulator yusT</fullName>
    </submittedName>
</protein>
<dbReference type="InterPro" id="IPR005119">
    <property type="entry name" value="LysR_subst-bd"/>
</dbReference>
<dbReference type="PANTHER" id="PTHR30126">
    <property type="entry name" value="HTH-TYPE TRANSCRIPTIONAL REGULATOR"/>
    <property type="match status" value="1"/>
</dbReference>
<dbReference type="Pfam" id="PF03466">
    <property type="entry name" value="LysR_substrate"/>
    <property type="match status" value="1"/>
</dbReference>
<comment type="similarity">
    <text evidence="1">Belongs to the LysR transcriptional regulatory family.</text>
</comment>
<dbReference type="PANTHER" id="PTHR30126:SF100">
    <property type="entry name" value="LYSR-FAMILY TRANSCRIPTIONAL REGULATOR"/>
    <property type="match status" value="1"/>
</dbReference>
<dbReference type="AlphaFoldDB" id="A0A378XZM8"/>
<dbReference type="GeneID" id="93345990"/>
<feature type="domain" description="LysR substrate-binding" evidence="4">
    <location>
        <begin position="51"/>
        <end position="139"/>
    </location>
</feature>
<dbReference type="GO" id="GO:0006355">
    <property type="term" value="P:regulation of DNA-templated transcription"/>
    <property type="evidence" value="ECO:0007669"/>
    <property type="project" value="TreeGrafter"/>
</dbReference>
<accession>A0A378XZM8</accession>
<gene>
    <name evidence="5" type="ORF">NCTC10343_02596</name>
</gene>
<evidence type="ECO:0000313" key="5">
    <source>
        <dbReference type="EMBL" id="SUA69730.1"/>
    </source>
</evidence>
<evidence type="ECO:0000256" key="3">
    <source>
        <dbReference type="ARBA" id="ARBA00023163"/>
    </source>
</evidence>
<dbReference type="EMBL" id="UGSC01000001">
    <property type="protein sequence ID" value="SUA69730.1"/>
    <property type="molecule type" value="Genomic_DNA"/>
</dbReference>
<evidence type="ECO:0000256" key="2">
    <source>
        <dbReference type="ARBA" id="ARBA00023015"/>
    </source>
</evidence>
<dbReference type="Proteomes" id="UP000254400">
    <property type="component" value="Unassembled WGS sequence"/>
</dbReference>
<sequence length="232" mass="26710">MLPCSRQEIGGELFTYERRHLKLSPLGSELIPLAEDLLATHDQIRNIRSNQEVKSVVRVAAPESLTISRLSPIIREFSLKYPHVKFILTNGTCEQNQVDLISGRVDVALMVYPEIHPEKCIHYSLVKENIVLVCNNDGPYHFDEYKRENTNHCFITNEEGILDKDQERSIPDYGYVLVEIIALASLFQNCSNFSSTPRRLKNHENCNFIFHLGFVSIVDDHLNRFTVRNEPI</sequence>
<dbReference type="CDD" id="cd05466">
    <property type="entry name" value="PBP2_LTTR_substrate"/>
    <property type="match status" value="1"/>
</dbReference>
<keyword evidence="2" id="KW-0805">Transcription regulation</keyword>
<evidence type="ECO:0000313" key="6">
    <source>
        <dbReference type="Proteomes" id="UP000254400"/>
    </source>
</evidence>
<keyword evidence="3" id="KW-0804">Transcription</keyword>
<organism evidence="5 6">
    <name type="scientific">Paenibacillus polymyxa</name>
    <name type="common">Bacillus polymyxa</name>
    <dbReference type="NCBI Taxonomy" id="1406"/>
    <lineage>
        <taxon>Bacteria</taxon>
        <taxon>Bacillati</taxon>
        <taxon>Bacillota</taxon>
        <taxon>Bacilli</taxon>
        <taxon>Bacillales</taxon>
        <taxon>Paenibacillaceae</taxon>
        <taxon>Paenibacillus</taxon>
    </lineage>
</organism>
<evidence type="ECO:0000256" key="1">
    <source>
        <dbReference type="ARBA" id="ARBA00009437"/>
    </source>
</evidence>
<dbReference type="Gene3D" id="3.40.190.290">
    <property type="match status" value="1"/>
</dbReference>
<dbReference type="SUPFAM" id="SSF53850">
    <property type="entry name" value="Periplasmic binding protein-like II"/>
    <property type="match status" value="1"/>
</dbReference>
<dbReference type="GO" id="GO:0000976">
    <property type="term" value="F:transcription cis-regulatory region binding"/>
    <property type="evidence" value="ECO:0007669"/>
    <property type="project" value="TreeGrafter"/>
</dbReference>
<evidence type="ECO:0000259" key="4">
    <source>
        <dbReference type="Pfam" id="PF03466"/>
    </source>
</evidence>
<name>A0A378XZM8_PAEPO</name>